<feature type="domain" description="Beta-xylosidase C-terminal Concanavalin A-like" evidence="1">
    <location>
        <begin position="69"/>
        <end position="216"/>
    </location>
</feature>
<dbReference type="GeneID" id="55990944"/>
<dbReference type="OrthoDB" id="408373at2759"/>
<evidence type="ECO:0000313" key="2">
    <source>
        <dbReference type="EMBL" id="QKX56338.1"/>
    </source>
</evidence>
<proteinExistence type="predicted"/>
<name>A0A7H8QR21_TALRU</name>
<dbReference type="KEGG" id="trg:TRUGW13939_03439"/>
<gene>
    <name evidence="2" type="ORF">TRUGW13939_03439</name>
</gene>
<keyword evidence="3" id="KW-1185">Reference proteome</keyword>
<dbReference type="InterPro" id="IPR013320">
    <property type="entry name" value="ConA-like_dom_sf"/>
</dbReference>
<sequence length="220" mass="23439">MHGPLPSVERDVTGTGPFVDDGDEFHFAPRSSLPKSLITWRPQNAPLFTISPPGYADTLRIYPSRANLTGDSSFVAGNDSQAFISRMMSSTLFIYSVDISFRPVHEGEEAGISVFLTQLQHIDLGIVLLESTDGEARVHIRFTAEASGKPGVVVPDTAILPVPSPWLQGPIRLLVSTPDDSTFQFSAAPASTPEKAIVLGRASAEIVSGGTGKFTGKSSV</sequence>
<protein>
    <recommendedName>
        <fullName evidence="1">Beta-xylosidase C-terminal Concanavalin A-like domain-containing protein</fullName>
    </recommendedName>
</protein>
<dbReference type="Gene3D" id="2.60.120.200">
    <property type="match status" value="1"/>
</dbReference>
<dbReference type="InterPro" id="IPR041542">
    <property type="entry name" value="GH43_C2"/>
</dbReference>
<accession>A0A7H8QR21</accession>
<evidence type="ECO:0000259" key="1">
    <source>
        <dbReference type="Pfam" id="PF17851"/>
    </source>
</evidence>
<reference evidence="3" key="1">
    <citation type="submission" date="2020-06" db="EMBL/GenBank/DDBJ databases">
        <title>A chromosome-scale genome assembly of Talaromyces rugulosus W13939.</title>
        <authorList>
            <person name="Wang B."/>
            <person name="Guo L."/>
            <person name="Ye K."/>
            <person name="Wang L."/>
        </authorList>
    </citation>
    <scope>NUCLEOTIDE SEQUENCE [LARGE SCALE GENOMIC DNA]</scope>
    <source>
        <strain evidence="3">W13939</strain>
    </source>
</reference>
<dbReference type="RefSeq" id="XP_035342516.1">
    <property type="nucleotide sequence ID" value="XM_035486623.1"/>
</dbReference>
<organism evidence="2 3">
    <name type="scientific">Talaromyces rugulosus</name>
    <name type="common">Penicillium rugulosum</name>
    <dbReference type="NCBI Taxonomy" id="121627"/>
    <lineage>
        <taxon>Eukaryota</taxon>
        <taxon>Fungi</taxon>
        <taxon>Dikarya</taxon>
        <taxon>Ascomycota</taxon>
        <taxon>Pezizomycotina</taxon>
        <taxon>Eurotiomycetes</taxon>
        <taxon>Eurotiomycetidae</taxon>
        <taxon>Eurotiales</taxon>
        <taxon>Trichocomaceae</taxon>
        <taxon>Talaromyces</taxon>
        <taxon>Talaromyces sect. Islandici</taxon>
    </lineage>
</organism>
<dbReference type="AlphaFoldDB" id="A0A7H8QR21"/>
<dbReference type="SUPFAM" id="SSF49899">
    <property type="entry name" value="Concanavalin A-like lectins/glucanases"/>
    <property type="match status" value="1"/>
</dbReference>
<dbReference type="EMBL" id="CP055899">
    <property type="protein sequence ID" value="QKX56338.1"/>
    <property type="molecule type" value="Genomic_DNA"/>
</dbReference>
<evidence type="ECO:0000313" key="3">
    <source>
        <dbReference type="Proteomes" id="UP000509510"/>
    </source>
</evidence>
<dbReference type="Pfam" id="PF17851">
    <property type="entry name" value="GH43_C2"/>
    <property type="match status" value="1"/>
</dbReference>
<dbReference type="Proteomes" id="UP000509510">
    <property type="component" value="Chromosome II"/>
</dbReference>